<dbReference type="EMBL" id="JAABOJ010000003">
    <property type="protein sequence ID" value="KAF3288810.1"/>
    <property type="molecule type" value="Genomic_DNA"/>
</dbReference>
<evidence type="ECO:0000256" key="1">
    <source>
        <dbReference type="SAM" id="Phobius"/>
    </source>
</evidence>
<sequence length="233" mass="26642">MISFSDFTSALQKITAHEYGWKYIVAVATVIATVLISCNWTYLNTGYRGPGCPQIYKPRAESPTRGRDCIHLHWTFPNDGTLDFREKFYFDGNDPDSLRKEWGDMEWLEVRVYDPVIFFKKIGYKLQSYDDFVIVIVLPTLHGYILGHGKLLLVDDGITTRDLIWPSSARTFFLAVYPEDAFQAMISVGSPLLETLANPGPTWANPKDICDFEEMVWTMRQSFGKSRGRSKAT</sequence>
<feature type="transmembrane region" description="Helical" evidence="1">
    <location>
        <begin position="21"/>
        <end position="43"/>
    </location>
</feature>
<protein>
    <submittedName>
        <fullName evidence="2">Uncharacterized protein</fullName>
    </submittedName>
</protein>
<dbReference type="OrthoDB" id="5346488at2759"/>
<keyword evidence="1" id="KW-0472">Membrane</keyword>
<comment type="caution">
    <text evidence="2">The sequence shown here is derived from an EMBL/GenBank/DDBJ whole genome shotgun (WGS) entry which is preliminary data.</text>
</comment>
<accession>A0A7C8RJK8</accession>
<proteinExistence type="predicted"/>
<keyword evidence="1" id="KW-1133">Transmembrane helix</keyword>
<name>A0A7C8RJK8_ORBOL</name>
<evidence type="ECO:0000313" key="2">
    <source>
        <dbReference type="EMBL" id="KAF3288810.1"/>
    </source>
</evidence>
<evidence type="ECO:0000313" key="3">
    <source>
        <dbReference type="Proteomes" id="UP000474640"/>
    </source>
</evidence>
<dbReference type="Proteomes" id="UP000474640">
    <property type="component" value="Unassembled WGS sequence"/>
</dbReference>
<organism evidence="2 3">
    <name type="scientific">Orbilia oligospora</name>
    <name type="common">Nematode-trapping fungus</name>
    <name type="synonym">Arthrobotrys oligospora</name>
    <dbReference type="NCBI Taxonomy" id="2813651"/>
    <lineage>
        <taxon>Eukaryota</taxon>
        <taxon>Fungi</taxon>
        <taxon>Dikarya</taxon>
        <taxon>Ascomycota</taxon>
        <taxon>Pezizomycotina</taxon>
        <taxon>Orbiliomycetes</taxon>
        <taxon>Orbiliales</taxon>
        <taxon>Orbiliaceae</taxon>
        <taxon>Orbilia</taxon>
    </lineage>
</organism>
<keyword evidence="1" id="KW-0812">Transmembrane</keyword>
<reference evidence="2 3" key="1">
    <citation type="submission" date="2020-01" db="EMBL/GenBank/DDBJ databases">
        <authorList>
            <person name="Palmer J.M."/>
        </authorList>
    </citation>
    <scope>NUCLEOTIDE SEQUENCE [LARGE SCALE GENOMIC DNA]</scope>
    <source>
        <strain evidence="2 3">TWF970</strain>
    </source>
</reference>
<dbReference type="AlphaFoldDB" id="A0A7C8RJK8"/>
<gene>
    <name evidence="2" type="ORF">TWF970_005864</name>
</gene>